<comment type="caution">
    <text evidence="2">The sequence shown here is derived from an EMBL/GenBank/DDBJ whole genome shotgun (WGS) entry which is preliminary data.</text>
</comment>
<protein>
    <submittedName>
        <fullName evidence="2">Alpha beta superfamily hydrolase</fullName>
    </submittedName>
</protein>
<dbReference type="Pfam" id="PF02129">
    <property type="entry name" value="Peptidase_S15"/>
    <property type="match status" value="1"/>
</dbReference>
<reference evidence="2 3" key="1">
    <citation type="journal article" date="2015" name="Genome Announc.">
        <title>Expanding the biotechnology potential of lactobacilli through comparative genomics of 213 strains and associated genera.</title>
        <authorList>
            <person name="Sun Z."/>
            <person name="Harris H.M."/>
            <person name="McCann A."/>
            <person name="Guo C."/>
            <person name="Argimon S."/>
            <person name="Zhang W."/>
            <person name="Yang X."/>
            <person name="Jeffery I.B."/>
            <person name="Cooney J.C."/>
            <person name="Kagawa T.F."/>
            <person name="Liu W."/>
            <person name="Song Y."/>
            <person name="Salvetti E."/>
            <person name="Wrobel A."/>
            <person name="Rasinkangas P."/>
            <person name="Parkhill J."/>
            <person name="Rea M.C."/>
            <person name="O'Sullivan O."/>
            <person name="Ritari J."/>
            <person name="Douillard F.P."/>
            <person name="Paul Ross R."/>
            <person name="Yang R."/>
            <person name="Briner A.E."/>
            <person name="Felis G.E."/>
            <person name="de Vos W.M."/>
            <person name="Barrangou R."/>
            <person name="Klaenhammer T.R."/>
            <person name="Caufield P.W."/>
            <person name="Cui Y."/>
            <person name="Zhang H."/>
            <person name="O'Toole P.W."/>
        </authorList>
    </citation>
    <scope>NUCLEOTIDE SEQUENCE [LARGE SCALE GENOMIC DNA]</scope>
    <source>
        <strain evidence="2 3">DSM 16043</strain>
    </source>
</reference>
<dbReference type="InterPro" id="IPR051411">
    <property type="entry name" value="Polyketide_trans_af380"/>
</dbReference>
<dbReference type="EMBL" id="AZFM01000001">
    <property type="protein sequence ID" value="KRL91512.1"/>
    <property type="molecule type" value="Genomic_DNA"/>
</dbReference>
<dbReference type="Gene3D" id="3.40.50.1820">
    <property type="entry name" value="alpha/beta hydrolase"/>
    <property type="match status" value="1"/>
</dbReference>
<name>A0A0R1UJX6_9LACO</name>
<evidence type="ECO:0000313" key="2">
    <source>
        <dbReference type="EMBL" id="KRL91512.1"/>
    </source>
</evidence>
<dbReference type="GO" id="GO:0016787">
    <property type="term" value="F:hydrolase activity"/>
    <property type="evidence" value="ECO:0007669"/>
    <property type="project" value="UniProtKB-KW"/>
</dbReference>
<feature type="domain" description="Xaa-Pro dipeptidyl-peptidase-like" evidence="1">
    <location>
        <begin position="32"/>
        <end position="308"/>
    </location>
</feature>
<dbReference type="RefSeq" id="WP_057797047.1">
    <property type="nucleotide sequence ID" value="NZ_AZFM01000001.1"/>
</dbReference>
<dbReference type="InterPro" id="IPR000383">
    <property type="entry name" value="Xaa-Pro-like_dom"/>
</dbReference>
<accession>A0A0R1UJX6</accession>
<dbReference type="PATRIC" id="fig|1423763.3.peg.60"/>
<dbReference type="InterPro" id="IPR029058">
    <property type="entry name" value="AB_hydrolase_fold"/>
</dbReference>
<gene>
    <name evidence="2" type="ORF">FC46_GL000061</name>
</gene>
<sequence length="335" mass="37978">MSKLANDTRVFKINPEIEVQNVRFENRYGFILAGHLYLPKNYEEGKKYAAIAISGPFGAVKEQSSGLYAQTLAERGFVTLAFDQSTTGESSGNRRNVASPDIFVEDYSAAVDFLGTQKFVDRERIGAIGICGLGSHVLTAASIDVRIKAVATSVMYDMSSSMWDGMGVEKTEEQREIEKQYLADMRWKEVDEGKQISGQHELMFDENNKPIYQDKLMPDSLPENAHPIAKDFYGYYVERAFHPRSINSTTAWDAVSPWGYYNFPLQQRIESIKAPKLIVTGENAHSRYMAEAAYKRLTYPKELVVVPGATHCDLYDQMDKIPFDKFESFFKENLK</sequence>
<proteinExistence type="predicted"/>
<organism evidence="2 3">
    <name type="scientific">Lactobacillus kalixensis DSM 16043</name>
    <dbReference type="NCBI Taxonomy" id="1423763"/>
    <lineage>
        <taxon>Bacteria</taxon>
        <taxon>Bacillati</taxon>
        <taxon>Bacillota</taxon>
        <taxon>Bacilli</taxon>
        <taxon>Lactobacillales</taxon>
        <taxon>Lactobacillaceae</taxon>
        <taxon>Lactobacillus</taxon>
    </lineage>
</organism>
<dbReference type="SUPFAM" id="SSF53474">
    <property type="entry name" value="alpha/beta-Hydrolases"/>
    <property type="match status" value="1"/>
</dbReference>
<keyword evidence="3" id="KW-1185">Reference proteome</keyword>
<dbReference type="STRING" id="1423763.FC46_GL000061"/>
<dbReference type="PANTHER" id="PTHR47751:SF1">
    <property type="entry name" value="SUPERFAMILY HYDROLASE, PUTATIVE (AFU_ORTHOLOGUE AFUA_2G16580)-RELATED"/>
    <property type="match status" value="1"/>
</dbReference>
<dbReference type="PANTHER" id="PTHR47751">
    <property type="entry name" value="SUPERFAMILY HYDROLASE, PUTATIVE (AFU_ORTHOLOGUE AFUA_2G16580)-RELATED"/>
    <property type="match status" value="1"/>
</dbReference>
<dbReference type="OrthoDB" id="9805123at2"/>
<evidence type="ECO:0000259" key="1">
    <source>
        <dbReference type="Pfam" id="PF02129"/>
    </source>
</evidence>
<evidence type="ECO:0000313" key="3">
    <source>
        <dbReference type="Proteomes" id="UP000051036"/>
    </source>
</evidence>
<dbReference type="Proteomes" id="UP000051036">
    <property type="component" value="Unassembled WGS sequence"/>
</dbReference>
<dbReference type="Gene3D" id="1.10.10.800">
    <property type="match status" value="1"/>
</dbReference>
<dbReference type="AlphaFoldDB" id="A0A0R1UJX6"/>
<keyword evidence="2" id="KW-0378">Hydrolase</keyword>